<evidence type="ECO:0000313" key="6">
    <source>
        <dbReference type="EMBL" id="QHB92590.1"/>
    </source>
</evidence>
<dbReference type="AlphaFoldDB" id="A0A6B9MG83"/>
<dbReference type="SUPFAM" id="SSF53901">
    <property type="entry name" value="Thiolase-like"/>
    <property type="match status" value="2"/>
</dbReference>
<keyword evidence="2 3" id="KW-0808">Transferase</keyword>
<gene>
    <name evidence="6" type="primary">ysfC</name>
</gene>
<proteinExistence type="inferred from homology"/>
<comment type="similarity">
    <text evidence="1 3">Belongs to the thiolase-like superfamily. Beta-ketoacyl-ACP synthases family.</text>
</comment>
<evidence type="ECO:0000256" key="3">
    <source>
        <dbReference type="RuleBase" id="RU003694"/>
    </source>
</evidence>
<dbReference type="GO" id="GO:0004315">
    <property type="term" value="F:3-oxoacyl-[acyl-carrier-protein] synthase activity"/>
    <property type="evidence" value="ECO:0007669"/>
    <property type="project" value="TreeGrafter"/>
</dbReference>
<dbReference type="InterPro" id="IPR000794">
    <property type="entry name" value="Beta-ketoacyl_synthase"/>
</dbReference>
<organism evidence="6">
    <name type="scientific">Streptomyces youssoufiensis</name>
    <dbReference type="NCBI Taxonomy" id="654447"/>
    <lineage>
        <taxon>Bacteria</taxon>
        <taxon>Bacillati</taxon>
        <taxon>Actinomycetota</taxon>
        <taxon>Actinomycetes</taxon>
        <taxon>Kitasatosporales</taxon>
        <taxon>Streptomycetaceae</taxon>
        <taxon>Streptomyces</taxon>
    </lineage>
</organism>
<evidence type="ECO:0000259" key="4">
    <source>
        <dbReference type="Pfam" id="PF00109"/>
    </source>
</evidence>
<feature type="domain" description="Beta-ketoacyl synthase C-terminal" evidence="5">
    <location>
        <begin position="278"/>
        <end position="349"/>
    </location>
</feature>
<dbReference type="PANTHER" id="PTHR11712:SF347">
    <property type="entry name" value="BETA KETOACYL-ACYL CARRIER PROTEIN SYNTHASE"/>
    <property type="match status" value="1"/>
</dbReference>
<evidence type="ECO:0000256" key="2">
    <source>
        <dbReference type="ARBA" id="ARBA00022679"/>
    </source>
</evidence>
<dbReference type="Gene3D" id="3.40.47.10">
    <property type="match status" value="2"/>
</dbReference>
<accession>A0A6B9MG83</accession>
<dbReference type="Pfam" id="PF00109">
    <property type="entry name" value="ketoacyl-synt"/>
    <property type="match status" value="1"/>
</dbReference>
<protein>
    <submittedName>
        <fullName evidence="6">YsfC</fullName>
    </submittedName>
</protein>
<dbReference type="InterPro" id="IPR014030">
    <property type="entry name" value="Ketoacyl_synth_N"/>
</dbReference>
<dbReference type="PANTHER" id="PTHR11712">
    <property type="entry name" value="POLYKETIDE SYNTHASE-RELATED"/>
    <property type="match status" value="1"/>
</dbReference>
<dbReference type="InterPro" id="IPR014031">
    <property type="entry name" value="Ketoacyl_synth_C"/>
</dbReference>
<evidence type="ECO:0000256" key="1">
    <source>
        <dbReference type="ARBA" id="ARBA00008467"/>
    </source>
</evidence>
<name>A0A6B9MG83_9ACTN</name>
<dbReference type="GO" id="GO:0006633">
    <property type="term" value="P:fatty acid biosynthetic process"/>
    <property type="evidence" value="ECO:0007669"/>
    <property type="project" value="TreeGrafter"/>
</dbReference>
<feature type="domain" description="Beta-ketoacyl synthase-like N-terminal" evidence="4">
    <location>
        <begin position="21"/>
        <end position="220"/>
    </location>
</feature>
<sequence length="390" mass="39778">MSTATAPATAPAKPGTGSTALAITGFGVLSGAGIGPEALAAALAAPAAPVDVSEMFEEELPRDDAHALVDFKVRDHLGRKGTSFFDRSTSLGMVACKEALADSDLEIDDDNRARIGITLGTTAGSAKSTSDYSKDTFIQDRPYLVNPLLFPNAVMNCAAGQSGIKFGLQGPNATIAGGPMAMLNVLRYTRNLINCGYADALLAGAVEEFSPQESWAVHYAQSVYGGDAAPGEGAAVFVVENADAVRAAGRTPDAEVLSVEVGVFDPPGPDGEFSRGLGLCISRALERAGVTAADITAVATAANGMTLLDEAEERAIGAIVGADVARLRVKDATGEAFSASGAFQLAALLARHRAEPARDGELSLITTRSAEGAAGAAVVRGWSRAGGDHG</sequence>
<reference evidence="6" key="1">
    <citation type="journal article" date="2019" name="Org. Lett.">
        <title>Genetic Manipulation of an Aminotransferase Family Gene dtlA Activates Youssoufenes in Marine-Derived Streptomyces youssoufiensis.</title>
        <authorList>
            <person name="Li H."/>
            <person name="Liu J."/>
            <person name="Deng Z."/>
            <person name="Li T."/>
            <person name="Liu Z."/>
            <person name="Che Q."/>
            <person name="Li W."/>
        </authorList>
    </citation>
    <scope>NUCLEOTIDE SEQUENCE</scope>
    <source>
        <strain evidence="6">OUC6819</strain>
    </source>
</reference>
<dbReference type="Pfam" id="PF02801">
    <property type="entry name" value="Ketoacyl-synt_C"/>
    <property type="match status" value="1"/>
</dbReference>
<dbReference type="EMBL" id="MN844187">
    <property type="protein sequence ID" value="QHB92590.1"/>
    <property type="molecule type" value="Genomic_DNA"/>
</dbReference>
<dbReference type="InterPro" id="IPR016039">
    <property type="entry name" value="Thiolase-like"/>
</dbReference>
<evidence type="ECO:0000259" key="5">
    <source>
        <dbReference type="Pfam" id="PF02801"/>
    </source>
</evidence>